<reference evidence="1" key="1">
    <citation type="submission" date="2023-08" db="EMBL/GenBank/DDBJ databases">
        <title>Chromosome-level Genome Assembly of mud carp (Cirrhinus molitorella).</title>
        <authorList>
            <person name="Liu H."/>
        </authorList>
    </citation>
    <scope>NUCLEOTIDE SEQUENCE</scope>
    <source>
        <strain evidence="1">Prfri</strain>
        <tissue evidence="1">Muscle</tissue>
    </source>
</reference>
<accession>A0AA88QL28</accession>
<comment type="caution">
    <text evidence="1">The sequence shown here is derived from an EMBL/GenBank/DDBJ whole genome shotgun (WGS) entry which is preliminary data.</text>
</comment>
<organism evidence="1 2">
    <name type="scientific">Cirrhinus molitorella</name>
    <name type="common">mud carp</name>
    <dbReference type="NCBI Taxonomy" id="172907"/>
    <lineage>
        <taxon>Eukaryota</taxon>
        <taxon>Metazoa</taxon>
        <taxon>Chordata</taxon>
        <taxon>Craniata</taxon>
        <taxon>Vertebrata</taxon>
        <taxon>Euteleostomi</taxon>
        <taxon>Actinopterygii</taxon>
        <taxon>Neopterygii</taxon>
        <taxon>Teleostei</taxon>
        <taxon>Ostariophysi</taxon>
        <taxon>Cypriniformes</taxon>
        <taxon>Cyprinidae</taxon>
        <taxon>Labeoninae</taxon>
        <taxon>Labeonini</taxon>
        <taxon>Cirrhinus</taxon>
    </lineage>
</organism>
<gene>
    <name evidence="1" type="ORF">Q8A67_002308</name>
</gene>
<proteinExistence type="predicted"/>
<evidence type="ECO:0000313" key="2">
    <source>
        <dbReference type="Proteomes" id="UP001187343"/>
    </source>
</evidence>
<protein>
    <submittedName>
        <fullName evidence="1">Uncharacterized protein</fullName>
    </submittedName>
</protein>
<dbReference type="EMBL" id="JAUYZG010000002">
    <property type="protein sequence ID" value="KAK2913909.1"/>
    <property type="molecule type" value="Genomic_DNA"/>
</dbReference>
<dbReference type="AlphaFoldDB" id="A0AA88QL28"/>
<keyword evidence="2" id="KW-1185">Reference proteome</keyword>
<sequence length="87" mass="9962">MYNLSHCQFLKLLVQTTGKPQEAGRNKRHQKLPIRTVAVTHWPIGEQRHESFTGITSFTNAIEDGRVITGIFKRQLFMSTQSIHPSD</sequence>
<name>A0AA88QL28_9TELE</name>
<evidence type="ECO:0000313" key="1">
    <source>
        <dbReference type="EMBL" id="KAK2913909.1"/>
    </source>
</evidence>
<dbReference type="Proteomes" id="UP001187343">
    <property type="component" value="Unassembled WGS sequence"/>
</dbReference>